<feature type="transmembrane region" description="Helical" evidence="1">
    <location>
        <begin position="101"/>
        <end position="126"/>
    </location>
</feature>
<feature type="transmembrane region" description="Helical" evidence="1">
    <location>
        <begin position="264"/>
        <end position="287"/>
    </location>
</feature>
<evidence type="ECO:0000313" key="2">
    <source>
        <dbReference type="EMBL" id="EFO95414.1"/>
    </source>
</evidence>
<sequence>MSLYQVLSNNFEMSELYTCPTNMSKILEPRPIIGSYFLVTGVLLILIYLPCFIVIIRSKCRTPSYKLMLLLGVFDIMSLLIDSVATGILAIMGASFCNYPLFVFILGALGMGSWIGCCAVCILLAVDRCVEINAHFPLAFLFHRHVFKLVILSICALWVYAVFFTNPVLFTAHYVSWFFDPNLGKEPSYYHNMLHTTNNLMVSASTPLYIYLCYHLIYKFGYSTSMWLYRSKQQIVIQAIIFCFFHAVSAYIYVYMQFFHSPPWLILLGQLTWQWSNGCVCMAYWTLNRTIRNSAILMMLSKETRQKYGLHMGIDEQIAAERQEGTESVPNVSPGAANSAKVAPFMAEW</sequence>
<dbReference type="Proteomes" id="UP000008281">
    <property type="component" value="Unassembled WGS sequence"/>
</dbReference>
<feature type="transmembrane region" description="Helical" evidence="1">
    <location>
        <begin position="68"/>
        <end position="95"/>
    </location>
</feature>
<name>E3LHU2_CAERE</name>
<keyword evidence="1" id="KW-0812">Transmembrane</keyword>
<feature type="transmembrane region" description="Helical" evidence="1">
    <location>
        <begin position="146"/>
        <end position="179"/>
    </location>
</feature>
<dbReference type="Pfam" id="PF10321">
    <property type="entry name" value="7TM_GPCR_Srt"/>
    <property type="match status" value="1"/>
</dbReference>
<dbReference type="OMA" id="CVEINAH"/>
<evidence type="ECO:0000313" key="3">
    <source>
        <dbReference type="Proteomes" id="UP000008281"/>
    </source>
</evidence>
<dbReference type="OrthoDB" id="5834716at2759"/>
<dbReference type="PANTHER" id="PTHR23021:SF47">
    <property type="entry name" value="SERPENTINE RECEPTOR, CLASS T"/>
    <property type="match status" value="1"/>
</dbReference>
<proteinExistence type="predicted"/>
<gene>
    <name evidence="2" type="ORF">CRE_08846</name>
</gene>
<dbReference type="SUPFAM" id="SSF81321">
    <property type="entry name" value="Family A G protein-coupled receptor-like"/>
    <property type="match status" value="1"/>
</dbReference>
<feature type="transmembrane region" description="Helical" evidence="1">
    <location>
        <begin position="33"/>
        <end position="56"/>
    </location>
</feature>
<feature type="transmembrane region" description="Helical" evidence="1">
    <location>
        <begin position="239"/>
        <end position="258"/>
    </location>
</feature>
<dbReference type="InParanoid" id="E3LHU2"/>
<dbReference type="STRING" id="31234.E3LHU2"/>
<protein>
    <submittedName>
        <fullName evidence="2">Uncharacterized protein</fullName>
    </submittedName>
</protein>
<keyword evidence="1" id="KW-1133">Transmembrane helix</keyword>
<dbReference type="eggNOG" id="ENOG502SX34">
    <property type="taxonomic scope" value="Eukaryota"/>
</dbReference>
<keyword evidence="1" id="KW-0472">Membrane</keyword>
<feature type="transmembrane region" description="Helical" evidence="1">
    <location>
        <begin position="199"/>
        <end position="218"/>
    </location>
</feature>
<keyword evidence="3" id="KW-1185">Reference proteome</keyword>
<dbReference type="EMBL" id="DS268409">
    <property type="protein sequence ID" value="EFO95414.1"/>
    <property type="molecule type" value="Genomic_DNA"/>
</dbReference>
<evidence type="ECO:0000256" key="1">
    <source>
        <dbReference type="SAM" id="Phobius"/>
    </source>
</evidence>
<dbReference type="HOGENOM" id="CLU_053041_0_0_1"/>
<dbReference type="InterPro" id="IPR019425">
    <property type="entry name" value="7TM_GPCR_serpentine_rcpt_Srt"/>
</dbReference>
<dbReference type="AlphaFoldDB" id="E3LHU2"/>
<organism evidence="3">
    <name type="scientific">Caenorhabditis remanei</name>
    <name type="common">Caenorhabditis vulgaris</name>
    <dbReference type="NCBI Taxonomy" id="31234"/>
    <lineage>
        <taxon>Eukaryota</taxon>
        <taxon>Metazoa</taxon>
        <taxon>Ecdysozoa</taxon>
        <taxon>Nematoda</taxon>
        <taxon>Chromadorea</taxon>
        <taxon>Rhabditida</taxon>
        <taxon>Rhabditina</taxon>
        <taxon>Rhabditomorpha</taxon>
        <taxon>Rhabditoidea</taxon>
        <taxon>Rhabditidae</taxon>
        <taxon>Peloderinae</taxon>
        <taxon>Caenorhabditis</taxon>
    </lineage>
</organism>
<accession>E3LHU2</accession>
<reference evidence="2" key="1">
    <citation type="submission" date="2007-07" db="EMBL/GenBank/DDBJ databases">
        <title>PCAP assembly of the Caenorhabditis remanei genome.</title>
        <authorList>
            <consortium name="The Caenorhabditis remanei Sequencing Consortium"/>
            <person name="Wilson R.K."/>
        </authorList>
    </citation>
    <scope>NUCLEOTIDE SEQUENCE [LARGE SCALE GENOMIC DNA]</scope>
    <source>
        <strain evidence="2">PB4641</strain>
    </source>
</reference>
<dbReference type="PANTHER" id="PTHR23021">
    <property type="entry name" value="SERPENTINE RECEPTOR, CLASS T"/>
    <property type="match status" value="1"/>
</dbReference>